<gene>
    <name evidence="2" type="ORF">AMORRO_LOCUS16179</name>
</gene>
<evidence type="ECO:0000256" key="1">
    <source>
        <dbReference type="SAM" id="MobiDB-lite"/>
    </source>
</evidence>
<proteinExistence type="predicted"/>
<feature type="region of interest" description="Disordered" evidence="1">
    <location>
        <begin position="1"/>
        <end position="75"/>
    </location>
</feature>
<dbReference type="Proteomes" id="UP000789342">
    <property type="component" value="Unassembled WGS sequence"/>
</dbReference>
<feature type="non-terminal residue" evidence="2">
    <location>
        <position position="1"/>
    </location>
</feature>
<evidence type="ECO:0000313" key="3">
    <source>
        <dbReference type="Proteomes" id="UP000789342"/>
    </source>
</evidence>
<reference evidence="2" key="1">
    <citation type="submission" date="2021-06" db="EMBL/GenBank/DDBJ databases">
        <authorList>
            <person name="Kallberg Y."/>
            <person name="Tangrot J."/>
            <person name="Rosling A."/>
        </authorList>
    </citation>
    <scope>NUCLEOTIDE SEQUENCE</scope>
    <source>
        <strain evidence="2">CL551</strain>
    </source>
</reference>
<keyword evidence="3" id="KW-1185">Reference proteome</keyword>
<comment type="caution">
    <text evidence="2">The sequence shown here is derived from an EMBL/GenBank/DDBJ whole genome shotgun (WGS) entry which is preliminary data.</text>
</comment>
<evidence type="ECO:0000313" key="2">
    <source>
        <dbReference type="EMBL" id="CAG8764730.1"/>
    </source>
</evidence>
<sequence length="75" mass="8060">DEDIRKRAAHVLNKLTHPPSSLINGADDSSDQQQKHCNGKGSQESGTDFSDQNLIIFDDGDTQRSGLTDDSASSS</sequence>
<accession>A0A9N9J636</accession>
<organism evidence="2 3">
    <name type="scientific">Acaulospora morrowiae</name>
    <dbReference type="NCBI Taxonomy" id="94023"/>
    <lineage>
        <taxon>Eukaryota</taxon>
        <taxon>Fungi</taxon>
        <taxon>Fungi incertae sedis</taxon>
        <taxon>Mucoromycota</taxon>
        <taxon>Glomeromycotina</taxon>
        <taxon>Glomeromycetes</taxon>
        <taxon>Diversisporales</taxon>
        <taxon>Acaulosporaceae</taxon>
        <taxon>Acaulospora</taxon>
    </lineage>
</organism>
<dbReference type="EMBL" id="CAJVPV010042899">
    <property type="protein sequence ID" value="CAG8764730.1"/>
    <property type="molecule type" value="Genomic_DNA"/>
</dbReference>
<feature type="compositionally biased region" description="Polar residues" evidence="1">
    <location>
        <begin position="63"/>
        <end position="75"/>
    </location>
</feature>
<dbReference type="AlphaFoldDB" id="A0A9N9J636"/>
<feature type="compositionally biased region" description="Polar residues" evidence="1">
    <location>
        <begin position="31"/>
        <end position="53"/>
    </location>
</feature>
<name>A0A9N9J636_9GLOM</name>
<protein>
    <submittedName>
        <fullName evidence="2">3944_t:CDS:1</fullName>
    </submittedName>
</protein>